<dbReference type="EMBL" id="JBEDUW010000007">
    <property type="protein sequence ID" value="KAK9909976.1"/>
    <property type="molecule type" value="Genomic_DNA"/>
</dbReference>
<accession>A0AAW1VPQ5</accession>
<evidence type="ECO:0000313" key="2">
    <source>
        <dbReference type="Proteomes" id="UP001457282"/>
    </source>
</evidence>
<reference evidence="1 2" key="1">
    <citation type="journal article" date="2023" name="G3 (Bethesda)">
        <title>A chromosome-length genome assembly and annotation of blackberry (Rubus argutus, cv. 'Hillquist').</title>
        <authorList>
            <person name="Bruna T."/>
            <person name="Aryal R."/>
            <person name="Dudchenko O."/>
            <person name="Sargent D.J."/>
            <person name="Mead D."/>
            <person name="Buti M."/>
            <person name="Cavallini A."/>
            <person name="Hytonen T."/>
            <person name="Andres J."/>
            <person name="Pham M."/>
            <person name="Weisz D."/>
            <person name="Mascagni F."/>
            <person name="Usai G."/>
            <person name="Natali L."/>
            <person name="Bassil N."/>
            <person name="Fernandez G.E."/>
            <person name="Lomsadze A."/>
            <person name="Armour M."/>
            <person name="Olukolu B."/>
            <person name="Poorten T."/>
            <person name="Britton C."/>
            <person name="Davik J."/>
            <person name="Ashrafi H."/>
            <person name="Aiden E.L."/>
            <person name="Borodovsky M."/>
            <person name="Worthington M."/>
        </authorList>
    </citation>
    <scope>NUCLEOTIDE SEQUENCE [LARGE SCALE GENOMIC DNA]</scope>
    <source>
        <strain evidence="1">PI 553951</strain>
    </source>
</reference>
<sequence length="104" mass="10514">MPNYAAYRSPHVRQPSAVARNNVFTNNTIGGSPSPGINGLAQTVIHNLRGGGSSLQGNGLGQTVIPDLFSSGGSGSSGFDFSTTDLGSSGIGGLGDLTNNLNFF</sequence>
<evidence type="ECO:0000313" key="1">
    <source>
        <dbReference type="EMBL" id="KAK9909976.1"/>
    </source>
</evidence>
<dbReference type="AlphaFoldDB" id="A0AAW1VPQ5"/>
<dbReference type="Proteomes" id="UP001457282">
    <property type="component" value="Unassembled WGS sequence"/>
</dbReference>
<proteinExistence type="predicted"/>
<protein>
    <submittedName>
        <fullName evidence="1">Uncharacterized protein</fullName>
    </submittedName>
</protein>
<gene>
    <name evidence="1" type="ORF">M0R45_033954</name>
</gene>
<comment type="caution">
    <text evidence="1">The sequence shown here is derived from an EMBL/GenBank/DDBJ whole genome shotgun (WGS) entry which is preliminary data.</text>
</comment>
<keyword evidence="2" id="KW-1185">Reference proteome</keyword>
<name>A0AAW1VPQ5_RUBAR</name>
<organism evidence="1 2">
    <name type="scientific">Rubus argutus</name>
    <name type="common">Southern blackberry</name>
    <dbReference type="NCBI Taxonomy" id="59490"/>
    <lineage>
        <taxon>Eukaryota</taxon>
        <taxon>Viridiplantae</taxon>
        <taxon>Streptophyta</taxon>
        <taxon>Embryophyta</taxon>
        <taxon>Tracheophyta</taxon>
        <taxon>Spermatophyta</taxon>
        <taxon>Magnoliopsida</taxon>
        <taxon>eudicotyledons</taxon>
        <taxon>Gunneridae</taxon>
        <taxon>Pentapetalae</taxon>
        <taxon>rosids</taxon>
        <taxon>fabids</taxon>
        <taxon>Rosales</taxon>
        <taxon>Rosaceae</taxon>
        <taxon>Rosoideae</taxon>
        <taxon>Rosoideae incertae sedis</taxon>
        <taxon>Rubus</taxon>
    </lineage>
</organism>